<dbReference type="NCBIfam" id="TIGR01614">
    <property type="entry name" value="PME_inhib"/>
    <property type="match status" value="1"/>
</dbReference>
<evidence type="ECO:0008006" key="4">
    <source>
        <dbReference type="Google" id="ProtNLM"/>
    </source>
</evidence>
<comment type="caution">
    <text evidence="2">The sequence shown here is derived from an EMBL/GenBank/DDBJ whole genome shotgun (WGS) entry which is preliminary data.</text>
</comment>
<name>A0A835AR73_9POAL</name>
<dbReference type="Gramene" id="Dexi6A01G0003450.1">
    <property type="protein sequence ID" value="Dexi6A01G0003450.1:cds"/>
    <property type="gene ID" value="Dexi6A01G0003450"/>
</dbReference>
<reference evidence="2" key="1">
    <citation type="submission" date="2020-07" db="EMBL/GenBank/DDBJ databases">
        <title>Genome sequence and genetic diversity analysis of an under-domesticated orphan crop, white fonio (Digitaria exilis).</title>
        <authorList>
            <person name="Bennetzen J.L."/>
            <person name="Chen S."/>
            <person name="Ma X."/>
            <person name="Wang X."/>
            <person name="Yssel A.E.J."/>
            <person name="Chaluvadi S.R."/>
            <person name="Johnson M."/>
            <person name="Gangashetty P."/>
            <person name="Hamidou F."/>
            <person name="Sanogo M.D."/>
            <person name="Zwaenepoel A."/>
            <person name="Wallace J."/>
            <person name="Van De Peer Y."/>
            <person name="Van Deynze A."/>
        </authorList>
    </citation>
    <scope>NUCLEOTIDE SEQUENCE</scope>
    <source>
        <tissue evidence="2">Leaves</tissue>
    </source>
</reference>
<keyword evidence="1" id="KW-0732">Signal</keyword>
<feature type="signal peptide" evidence="1">
    <location>
        <begin position="1"/>
        <end position="26"/>
    </location>
</feature>
<dbReference type="PANTHER" id="PTHR34838">
    <property type="entry name" value="OS08G0142100 PROTEIN-RELATED"/>
    <property type="match status" value="1"/>
</dbReference>
<dbReference type="SUPFAM" id="SSF101148">
    <property type="entry name" value="Plant invertase/pectin methylesterase inhibitor"/>
    <property type="match status" value="1"/>
</dbReference>
<evidence type="ECO:0000313" key="3">
    <source>
        <dbReference type="Proteomes" id="UP000636709"/>
    </source>
</evidence>
<accession>A0A835AR73</accession>
<protein>
    <recommendedName>
        <fullName evidence="4">Pectinesterase inhibitor domain-containing protein</fullName>
    </recommendedName>
</protein>
<dbReference type="AlphaFoldDB" id="A0A835AR73"/>
<organism evidence="2 3">
    <name type="scientific">Digitaria exilis</name>
    <dbReference type="NCBI Taxonomy" id="1010633"/>
    <lineage>
        <taxon>Eukaryota</taxon>
        <taxon>Viridiplantae</taxon>
        <taxon>Streptophyta</taxon>
        <taxon>Embryophyta</taxon>
        <taxon>Tracheophyta</taxon>
        <taxon>Spermatophyta</taxon>
        <taxon>Magnoliopsida</taxon>
        <taxon>Liliopsida</taxon>
        <taxon>Poales</taxon>
        <taxon>Poaceae</taxon>
        <taxon>PACMAD clade</taxon>
        <taxon>Panicoideae</taxon>
        <taxon>Panicodae</taxon>
        <taxon>Paniceae</taxon>
        <taxon>Anthephorinae</taxon>
        <taxon>Digitaria</taxon>
    </lineage>
</organism>
<dbReference type="GO" id="GO:0004857">
    <property type="term" value="F:enzyme inhibitor activity"/>
    <property type="evidence" value="ECO:0007669"/>
    <property type="project" value="InterPro"/>
</dbReference>
<feature type="chain" id="PRO_5032778661" description="Pectinesterase inhibitor domain-containing protein" evidence="1">
    <location>
        <begin position="27"/>
        <end position="188"/>
    </location>
</feature>
<sequence>MTRATATKTLFLATLISLTTFFFVSGDACNKVPLMRWTDACFKACRPPLYSVCQETLQSAPEVAEVTAYVVLAARLAKRSYDDTVGRAERLIATGAIPGDQRPAYQACIDNYATARIRMVSVVTDLTGCDFTHARQEFDDAVAAMEACGKGLASGTPLVAMNNGDHDLTLVVSQLGALILGNNNQRKM</sequence>
<keyword evidence="3" id="KW-1185">Reference proteome</keyword>
<dbReference type="Gene3D" id="1.20.140.40">
    <property type="entry name" value="Invertase/pectin methylesterase inhibitor family protein"/>
    <property type="match status" value="1"/>
</dbReference>
<proteinExistence type="predicted"/>
<dbReference type="Proteomes" id="UP000636709">
    <property type="component" value="Unassembled WGS sequence"/>
</dbReference>
<dbReference type="OrthoDB" id="610439at2759"/>
<dbReference type="InterPro" id="IPR006501">
    <property type="entry name" value="Pectinesterase_inhib_dom"/>
</dbReference>
<evidence type="ECO:0000313" key="2">
    <source>
        <dbReference type="EMBL" id="KAF8669921.1"/>
    </source>
</evidence>
<dbReference type="EMBL" id="JACEFO010002268">
    <property type="protein sequence ID" value="KAF8669921.1"/>
    <property type="molecule type" value="Genomic_DNA"/>
</dbReference>
<dbReference type="InterPro" id="IPR035513">
    <property type="entry name" value="Invertase/methylesterase_inhib"/>
</dbReference>
<dbReference type="PANTHER" id="PTHR34838:SF9">
    <property type="entry name" value="PECTINESTERASE INHIBITOR DOMAIN-CONTAINING PROTEIN"/>
    <property type="match status" value="1"/>
</dbReference>
<gene>
    <name evidence="2" type="ORF">HU200_051103</name>
</gene>
<evidence type="ECO:0000256" key="1">
    <source>
        <dbReference type="SAM" id="SignalP"/>
    </source>
</evidence>